<dbReference type="PANTHER" id="PTHR45947:SF3">
    <property type="entry name" value="SULFOQUINOVOSYL TRANSFERASE SQD2"/>
    <property type="match status" value="1"/>
</dbReference>
<feature type="domain" description="Glycosyl transferase family 1" evidence="2">
    <location>
        <begin position="213"/>
        <end position="382"/>
    </location>
</feature>
<accession>A0A8J3ISD3</accession>
<evidence type="ECO:0000259" key="2">
    <source>
        <dbReference type="Pfam" id="PF00534"/>
    </source>
</evidence>
<feature type="region of interest" description="Disordered" evidence="1">
    <location>
        <begin position="418"/>
        <end position="437"/>
    </location>
</feature>
<sequence>MTHILFIAPYYPPEKGAAATRVSETATRLVKRGHEVTVLTTVPNYPTGIVPEEYRGKLLQEEMMDGVRVVRVWSYTSPNRGFVRRVLAQFSFGCLAPILGGRAVGRPDAMILESHPLFNVIAGRVLASSKHSPFILMVSDLWPASAVALGALRNKTLIRLAEILEQSAYKSAGLIWALSGGIRDGIIASGIPADRVFLLTNGADLSKFAPQDMQEARKELGWDDRFTVVYVGNFGLSHGLTTVLEAARKLQDHKEIHFILVGDGAERIDLLEKARQWDLKNVTFYEAQAHDRVPLVVAGADVCLVPMKKRQLFEGRLPLKMFEIMAAARPFLLGVEGEARRIAEEEAGAARYVEPENVEALAEGILYLQEHPEEAKLMGERGHAYVEKHYDRDQLTASLDAQIAKLLGKETAPSTVATSAAENVSPASEVIAGKNPN</sequence>
<name>A0A8J3ISD3_9CHLR</name>
<dbReference type="Proteomes" id="UP000597444">
    <property type="component" value="Unassembled WGS sequence"/>
</dbReference>
<dbReference type="InterPro" id="IPR050194">
    <property type="entry name" value="Glycosyltransferase_grp1"/>
</dbReference>
<evidence type="ECO:0000259" key="3">
    <source>
        <dbReference type="Pfam" id="PF13579"/>
    </source>
</evidence>
<dbReference type="PANTHER" id="PTHR45947">
    <property type="entry name" value="SULFOQUINOVOSYL TRANSFERASE SQD2"/>
    <property type="match status" value="1"/>
</dbReference>
<dbReference type="Pfam" id="PF00534">
    <property type="entry name" value="Glycos_transf_1"/>
    <property type="match status" value="1"/>
</dbReference>
<dbReference type="AlphaFoldDB" id="A0A8J3ISD3"/>
<dbReference type="SUPFAM" id="SSF53756">
    <property type="entry name" value="UDP-Glycosyltransferase/glycogen phosphorylase"/>
    <property type="match status" value="1"/>
</dbReference>
<evidence type="ECO:0000313" key="4">
    <source>
        <dbReference type="EMBL" id="GHO96015.1"/>
    </source>
</evidence>
<feature type="domain" description="Glycosyltransferase subfamily 4-like N-terminal" evidence="3">
    <location>
        <begin position="16"/>
        <end position="202"/>
    </location>
</feature>
<keyword evidence="5" id="KW-1185">Reference proteome</keyword>
<dbReference type="EMBL" id="BNJK01000001">
    <property type="protein sequence ID" value="GHO96015.1"/>
    <property type="molecule type" value="Genomic_DNA"/>
</dbReference>
<dbReference type="InterPro" id="IPR001296">
    <property type="entry name" value="Glyco_trans_1"/>
</dbReference>
<dbReference type="Gene3D" id="3.40.50.2000">
    <property type="entry name" value="Glycogen Phosphorylase B"/>
    <property type="match status" value="2"/>
</dbReference>
<dbReference type="CDD" id="cd03794">
    <property type="entry name" value="GT4_WbuB-like"/>
    <property type="match status" value="1"/>
</dbReference>
<evidence type="ECO:0000313" key="5">
    <source>
        <dbReference type="Proteomes" id="UP000597444"/>
    </source>
</evidence>
<dbReference type="GO" id="GO:0016758">
    <property type="term" value="F:hexosyltransferase activity"/>
    <property type="evidence" value="ECO:0007669"/>
    <property type="project" value="TreeGrafter"/>
</dbReference>
<organism evidence="4 5">
    <name type="scientific">Reticulibacter mediterranei</name>
    <dbReference type="NCBI Taxonomy" id="2778369"/>
    <lineage>
        <taxon>Bacteria</taxon>
        <taxon>Bacillati</taxon>
        <taxon>Chloroflexota</taxon>
        <taxon>Ktedonobacteria</taxon>
        <taxon>Ktedonobacterales</taxon>
        <taxon>Reticulibacteraceae</taxon>
        <taxon>Reticulibacter</taxon>
    </lineage>
</organism>
<dbReference type="RefSeq" id="WP_220206665.1">
    <property type="nucleotide sequence ID" value="NZ_BNJK01000001.1"/>
</dbReference>
<evidence type="ECO:0000256" key="1">
    <source>
        <dbReference type="SAM" id="MobiDB-lite"/>
    </source>
</evidence>
<dbReference type="InterPro" id="IPR028098">
    <property type="entry name" value="Glyco_trans_4-like_N"/>
</dbReference>
<comment type="caution">
    <text evidence="4">The sequence shown here is derived from an EMBL/GenBank/DDBJ whole genome shotgun (WGS) entry which is preliminary data.</text>
</comment>
<dbReference type="Pfam" id="PF13579">
    <property type="entry name" value="Glyco_trans_4_4"/>
    <property type="match status" value="1"/>
</dbReference>
<gene>
    <name evidence="4" type="ORF">KSF_060630</name>
</gene>
<reference evidence="4" key="1">
    <citation type="submission" date="2020-10" db="EMBL/GenBank/DDBJ databases">
        <title>Taxonomic study of unclassified bacteria belonging to the class Ktedonobacteria.</title>
        <authorList>
            <person name="Yabe S."/>
            <person name="Wang C.M."/>
            <person name="Zheng Y."/>
            <person name="Sakai Y."/>
            <person name="Cavaletti L."/>
            <person name="Monciardini P."/>
            <person name="Donadio S."/>
        </authorList>
    </citation>
    <scope>NUCLEOTIDE SEQUENCE</scope>
    <source>
        <strain evidence="4">ID150040</strain>
    </source>
</reference>
<proteinExistence type="predicted"/>
<protein>
    <submittedName>
        <fullName evidence="4">Glycosyltransferase WbuB</fullName>
    </submittedName>
</protein>